<protein>
    <submittedName>
        <fullName evidence="3">Uncharacterized protein</fullName>
    </submittedName>
</protein>
<feature type="region of interest" description="Disordered" evidence="2">
    <location>
        <begin position="973"/>
        <end position="1005"/>
    </location>
</feature>
<evidence type="ECO:0000313" key="3">
    <source>
        <dbReference type="EMBL" id="CAK0791335.1"/>
    </source>
</evidence>
<evidence type="ECO:0000313" key="4">
    <source>
        <dbReference type="Proteomes" id="UP001189429"/>
    </source>
</evidence>
<organism evidence="3 4">
    <name type="scientific">Prorocentrum cordatum</name>
    <dbReference type="NCBI Taxonomy" id="2364126"/>
    <lineage>
        <taxon>Eukaryota</taxon>
        <taxon>Sar</taxon>
        <taxon>Alveolata</taxon>
        <taxon>Dinophyceae</taxon>
        <taxon>Prorocentrales</taxon>
        <taxon>Prorocentraceae</taxon>
        <taxon>Prorocentrum</taxon>
    </lineage>
</organism>
<feature type="compositionally biased region" description="Gly residues" evidence="2">
    <location>
        <begin position="987"/>
        <end position="1001"/>
    </location>
</feature>
<feature type="compositionally biased region" description="Low complexity" evidence="2">
    <location>
        <begin position="682"/>
        <end position="693"/>
    </location>
</feature>
<reference evidence="3" key="1">
    <citation type="submission" date="2023-10" db="EMBL/GenBank/DDBJ databases">
        <authorList>
            <person name="Chen Y."/>
            <person name="Shah S."/>
            <person name="Dougan E. K."/>
            <person name="Thang M."/>
            <person name="Chan C."/>
        </authorList>
    </citation>
    <scope>NUCLEOTIDE SEQUENCE [LARGE SCALE GENOMIC DNA]</scope>
</reference>
<feature type="region of interest" description="Disordered" evidence="2">
    <location>
        <begin position="148"/>
        <end position="244"/>
    </location>
</feature>
<feature type="compositionally biased region" description="Low complexity" evidence="2">
    <location>
        <begin position="845"/>
        <end position="860"/>
    </location>
</feature>
<feature type="region of interest" description="Disordered" evidence="2">
    <location>
        <begin position="670"/>
        <end position="694"/>
    </location>
</feature>
<keyword evidence="4" id="KW-1185">Reference proteome</keyword>
<sequence length="1154" mass="122044">MNLSRKSANNVRALQAELDEIQAVVSDMRAEKDALHESLAEARQMRHKWAAAATFEPLPEWGDEPAGFALAPPRRDEAAEAEAEARRAAEALTAARAREWSQCAAKMEQSLGTPAPQSRAEFAARQATLEQELREQQELKRTLLHTSAELSGWREGAAKSPPPRPPPPPRTGKRVPRLQAPRQTTPPAIPTPEPADPSGSRADQRAALATGSAAPAASAAAAPASPKAAEPARGLSPASPKKQAAAVDFNEHLDMVRRRRDSFQRLVQRSSMLASLMRDVGDVVAADAEALSPRRSGVGSQLADDEGGEPVQAAATSFTKNDEELCDLGPGVLLSRVQALQVKLEEIHGQEFDYEAATSYLKKYGSLKDMTEAQRALVMSLIDGEPRTLHQAKLSPLERLQRTVSACCGRLKGSNVRSDLYATKFKEVVLHKRLQELRKKWQQVHSARKQDQKASASVPAGPKHFTGDLSQLNTPSEPIVTMVITNTRTTAVTRSTTLPSTLVAEPRTFFPGASGSSLLDLKPSPSPDVLPLAVGGAPVSSHDDPRERALGRVYSAADVFGAADVAPAGVRGRRPLGLLAAGGPGEGPPLARSRTMPAGPRWTTGHVQFENSHGRALDTGPSESLVVSGSGSGSLHVLRPRALRSRTLLSMTDGSYAGPDLQGHVQFENSHGRALDTGPSESLVVSGSGSGSLHALRPRALRSRTLLSMTDGSYAGPDLQDSGAWQVSGELEVEVPVGAPDAGLGEHPRGSPSAVVKEESEGRVEEMFGVLSAPRKGAAFAAGVFFSHGMLLPLFLDTQAATWGEALFADVDDLECEGAEKSELKQIHAAKADTAELAAERRQANDGGAADVAADASGGEAAREPAGRQAACRQPSAVQAGAVNLLAPESAAAQAAFQPAKGGATGNPCKARGNKDLRARLLERHHGSTPPTFAGMGRPAECTVCKSCGEWRWNSKLENMGYRGSSCNKMLPKPRVAKATQEEATRKGGGSTGGGKASGKGKGPEQLTQALQRITASLGQLQIEGSATITEQIEVAASALQAARTTSPPKPRAERMATAARALQAAQRQHSLAFSAKQKAEEEARKARVLLEERAEAVLQAEEECDAIHNEGKQGPMAGIIEQLVTGQLDELTEGQLAADISKKFALADDDLDE</sequence>
<name>A0ABN9PJA0_9DINO</name>
<feature type="region of interest" description="Disordered" evidence="2">
    <location>
        <begin position="612"/>
        <end position="634"/>
    </location>
</feature>
<evidence type="ECO:0000256" key="1">
    <source>
        <dbReference type="SAM" id="Coils"/>
    </source>
</evidence>
<accession>A0ABN9PJA0</accession>
<keyword evidence="1" id="KW-0175">Coiled coil</keyword>
<dbReference type="Proteomes" id="UP001189429">
    <property type="component" value="Unassembled WGS sequence"/>
</dbReference>
<feature type="compositionally biased region" description="Low complexity" evidence="2">
    <location>
        <begin position="622"/>
        <end position="634"/>
    </location>
</feature>
<proteinExistence type="predicted"/>
<feature type="compositionally biased region" description="Low complexity" evidence="2">
    <location>
        <begin position="206"/>
        <end position="232"/>
    </location>
</feature>
<feature type="coiled-coil region" evidence="1">
    <location>
        <begin position="78"/>
        <end position="139"/>
    </location>
</feature>
<feature type="region of interest" description="Disordered" evidence="2">
    <location>
        <begin position="839"/>
        <end position="865"/>
    </location>
</feature>
<feature type="coiled-coil region" evidence="1">
    <location>
        <begin position="11"/>
        <end position="45"/>
    </location>
</feature>
<evidence type="ECO:0000256" key="2">
    <source>
        <dbReference type="SAM" id="MobiDB-lite"/>
    </source>
</evidence>
<comment type="caution">
    <text evidence="3">The sequence shown here is derived from an EMBL/GenBank/DDBJ whole genome shotgun (WGS) entry which is preliminary data.</text>
</comment>
<gene>
    <name evidence="3" type="ORF">PCOR1329_LOCUS2265</name>
</gene>
<feature type="compositionally biased region" description="Pro residues" evidence="2">
    <location>
        <begin position="160"/>
        <end position="170"/>
    </location>
</feature>
<feature type="region of interest" description="Disordered" evidence="2">
    <location>
        <begin position="446"/>
        <end position="472"/>
    </location>
</feature>
<dbReference type="EMBL" id="CAUYUJ010000563">
    <property type="protein sequence ID" value="CAK0791335.1"/>
    <property type="molecule type" value="Genomic_DNA"/>
</dbReference>
<feature type="coiled-coil region" evidence="1">
    <location>
        <begin position="1063"/>
        <end position="1097"/>
    </location>
</feature>